<dbReference type="EMBL" id="JAKELL010000059">
    <property type="protein sequence ID" value="KAH8985902.1"/>
    <property type="molecule type" value="Genomic_DNA"/>
</dbReference>
<feature type="compositionally biased region" description="Polar residues" evidence="1">
    <location>
        <begin position="299"/>
        <end position="308"/>
    </location>
</feature>
<feature type="compositionally biased region" description="Polar residues" evidence="1">
    <location>
        <begin position="276"/>
        <end position="287"/>
    </location>
</feature>
<feature type="compositionally biased region" description="Polar residues" evidence="1">
    <location>
        <begin position="478"/>
        <end position="489"/>
    </location>
</feature>
<evidence type="ECO:0000313" key="3">
    <source>
        <dbReference type="Proteomes" id="UP001201163"/>
    </source>
</evidence>
<feature type="compositionally biased region" description="Low complexity" evidence="1">
    <location>
        <begin position="334"/>
        <end position="345"/>
    </location>
</feature>
<gene>
    <name evidence="2" type="ORF">EDB92DRAFT_1949590</name>
</gene>
<proteinExistence type="predicted"/>
<feature type="compositionally biased region" description="Basic residues" evidence="1">
    <location>
        <begin position="602"/>
        <end position="611"/>
    </location>
</feature>
<feature type="region of interest" description="Disordered" evidence="1">
    <location>
        <begin position="252"/>
        <end position="383"/>
    </location>
</feature>
<name>A0AAD4L9U8_9AGAM</name>
<feature type="compositionally biased region" description="Polar residues" evidence="1">
    <location>
        <begin position="457"/>
        <end position="470"/>
    </location>
</feature>
<feature type="region of interest" description="Disordered" evidence="1">
    <location>
        <begin position="584"/>
        <end position="611"/>
    </location>
</feature>
<reference evidence="2" key="1">
    <citation type="submission" date="2022-01" db="EMBL/GenBank/DDBJ databases">
        <title>Comparative genomics reveals a dynamic genome evolution in the ectomycorrhizal milk-cap (Lactarius) mushrooms.</title>
        <authorList>
            <consortium name="DOE Joint Genome Institute"/>
            <person name="Lebreton A."/>
            <person name="Tang N."/>
            <person name="Kuo A."/>
            <person name="LaButti K."/>
            <person name="Drula E."/>
            <person name="Barry K."/>
            <person name="Clum A."/>
            <person name="Lipzen A."/>
            <person name="Mousain D."/>
            <person name="Ng V."/>
            <person name="Wang R."/>
            <person name="Wang X."/>
            <person name="Dai Y."/>
            <person name="Henrissat B."/>
            <person name="Grigoriev I.V."/>
            <person name="Guerin-Laguette A."/>
            <person name="Yu F."/>
            <person name="Martin F.M."/>
        </authorList>
    </citation>
    <scope>NUCLEOTIDE SEQUENCE</scope>
    <source>
        <strain evidence="2">QP</strain>
    </source>
</reference>
<organism evidence="2 3">
    <name type="scientific">Lactarius akahatsu</name>
    <dbReference type="NCBI Taxonomy" id="416441"/>
    <lineage>
        <taxon>Eukaryota</taxon>
        <taxon>Fungi</taxon>
        <taxon>Dikarya</taxon>
        <taxon>Basidiomycota</taxon>
        <taxon>Agaricomycotina</taxon>
        <taxon>Agaricomycetes</taxon>
        <taxon>Russulales</taxon>
        <taxon>Russulaceae</taxon>
        <taxon>Lactarius</taxon>
    </lineage>
</organism>
<keyword evidence="3" id="KW-1185">Reference proteome</keyword>
<feature type="compositionally biased region" description="Polar residues" evidence="1">
    <location>
        <begin position="498"/>
        <end position="509"/>
    </location>
</feature>
<comment type="caution">
    <text evidence="2">The sequence shown here is derived from an EMBL/GenBank/DDBJ whole genome shotgun (WGS) entry which is preliminary data.</text>
</comment>
<feature type="compositionally biased region" description="Low complexity" evidence="1">
    <location>
        <begin position="252"/>
        <end position="261"/>
    </location>
</feature>
<feature type="compositionally biased region" description="Polar residues" evidence="1">
    <location>
        <begin position="315"/>
        <end position="325"/>
    </location>
</feature>
<sequence length="611" mass="66705">MSTLFDDNEEPLLDFDDMDDKDDEAFWVLRPEHGFFCNHKYVPLGLPIKVITRLTHDELTQNAEFMKYVDMVSHLQELLNLQQNPSTMANYCKTNPNVGSSASNSSRPPMQNTVRHEDGSLISDLEWQSIRQAAFTVARSHLDPLRRDPHTIPEKMHKKMFMKGAFLNEWLDAELEGQYGPQFGAEKQPFGLPLFSTLDSQSCLVILSPSFQPSHLFFPCHGFLPLYSLQCRTSPPLRAVPLSRLVQVPPSSTVCTSTVTPGARRNGKCPKANEGASGTSTVSNPVQLDSFPPAPPSCQLLQSGTASQLLPPPRQLQSKQDNATSHAKVPSTWAAKAKGNRAAAAPSKTLRSKQDNATSHAKPASGSRSVTPVEDPECQSPRWGAQVQVRLATSSFENLSKPAPPMTTRSKQDLTMSHAKAPLTCAATKAKANGAVVTNGCQSPRWGAQVQVRLVTSSFENSSEPAPSKTTHSKQDHATSSTKAPSTQVAKAKDSHSTMDNNAAAQSKPKSCLVTPAEDPRHESPDQAGMVPSSSEHSDDDDGSHSHLQVLLPDKLRHWVNEHKIESQGKWLTRMDLIKAIAGAPKSEQPSKEDIKSIINKSKSRCNTKAA</sequence>
<dbReference type="AlphaFoldDB" id="A0AAD4L9U8"/>
<dbReference type="Proteomes" id="UP001201163">
    <property type="component" value="Unassembled WGS sequence"/>
</dbReference>
<protein>
    <submittedName>
        <fullName evidence="2">Uncharacterized protein</fullName>
    </submittedName>
</protein>
<accession>A0AAD4L9U8</accession>
<evidence type="ECO:0000256" key="1">
    <source>
        <dbReference type="SAM" id="MobiDB-lite"/>
    </source>
</evidence>
<feature type="region of interest" description="Disordered" evidence="1">
    <location>
        <begin position="457"/>
        <end position="547"/>
    </location>
</feature>
<evidence type="ECO:0000313" key="2">
    <source>
        <dbReference type="EMBL" id="KAH8985902.1"/>
    </source>
</evidence>